<dbReference type="SUPFAM" id="SSF81383">
    <property type="entry name" value="F-box domain"/>
    <property type="match status" value="1"/>
</dbReference>
<proteinExistence type="predicted"/>
<protein>
    <recommendedName>
        <fullName evidence="2">F-box domain-containing protein</fullName>
    </recommendedName>
</protein>
<evidence type="ECO:0000259" key="2">
    <source>
        <dbReference type="PROSITE" id="PS50181"/>
    </source>
</evidence>
<dbReference type="EMBL" id="SDIL01000022">
    <property type="protein sequence ID" value="RXK40108.1"/>
    <property type="molecule type" value="Genomic_DNA"/>
</dbReference>
<dbReference type="Proteomes" id="UP000289152">
    <property type="component" value="Unassembled WGS sequence"/>
</dbReference>
<feature type="compositionally biased region" description="Low complexity" evidence="1">
    <location>
        <begin position="103"/>
        <end position="116"/>
    </location>
</feature>
<comment type="caution">
    <text evidence="3">The sequence shown here is derived from an EMBL/GenBank/DDBJ whole genome shotgun (WGS) entry which is preliminary data.</text>
</comment>
<dbReference type="AlphaFoldDB" id="A0A4Q1BQA3"/>
<dbReference type="InterPro" id="IPR036047">
    <property type="entry name" value="F-box-like_dom_sf"/>
</dbReference>
<dbReference type="PROSITE" id="PS50181">
    <property type="entry name" value="FBOX"/>
    <property type="match status" value="1"/>
</dbReference>
<feature type="compositionally biased region" description="Basic and acidic residues" evidence="1">
    <location>
        <begin position="684"/>
        <end position="693"/>
    </location>
</feature>
<feature type="compositionally biased region" description="Low complexity" evidence="1">
    <location>
        <begin position="670"/>
        <end position="680"/>
    </location>
</feature>
<dbReference type="OMA" id="ELVAWNW"/>
<dbReference type="OrthoDB" id="2745718at2759"/>
<feature type="domain" description="F-box" evidence="2">
    <location>
        <begin position="9"/>
        <end position="56"/>
    </location>
</feature>
<dbReference type="InterPro" id="IPR001810">
    <property type="entry name" value="F-box_dom"/>
</dbReference>
<dbReference type="InParanoid" id="A0A4Q1BQA3"/>
<organism evidence="3 4">
    <name type="scientific">Tremella mesenterica</name>
    <name type="common">Jelly fungus</name>
    <dbReference type="NCBI Taxonomy" id="5217"/>
    <lineage>
        <taxon>Eukaryota</taxon>
        <taxon>Fungi</taxon>
        <taxon>Dikarya</taxon>
        <taxon>Basidiomycota</taxon>
        <taxon>Agaricomycotina</taxon>
        <taxon>Tremellomycetes</taxon>
        <taxon>Tremellales</taxon>
        <taxon>Tremellaceae</taxon>
        <taxon>Tremella</taxon>
    </lineage>
</organism>
<evidence type="ECO:0000313" key="4">
    <source>
        <dbReference type="Proteomes" id="UP000289152"/>
    </source>
</evidence>
<name>A0A4Q1BQA3_TREME</name>
<dbReference type="VEuPathDB" id="FungiDB:TREMEDRAFT_71382"/>
<evidence type="ECO:0000256" key="1">
    <source>
        <dbReference type="SAM" id="MobiDB-lite"/>
    </source>
</evidence>
<sequence>MASPGKDDKATLSALPQEILENVFEQLGYDDRLNLRGVCKILKGIYETSAQLQYDFHLHISAHIDLPQSTTSTFLRTMANHVNSALSFNSDISPLHSDMTSDSNLSLHPNLPSSQLGSTLNSHVQPQPPISLNSDITPRNLAPNEPLIPPIVDSVGNGMNQRESIPSVRMPDWPTQSSVRKVGGVLSAGEKLDKLKERQKRWDTLDPVCRRKIEVDGPAGVYELQEGIFLMCDDYGDFDEHRPSSIRLIPLPSSADPDLNNPPLPTKSYKARFSIADLTMDPTQDLLVVSEYRPEASIPNGPPPTHRFHLLTLSSFTPHPLAQIPSLDFPPFSLGLTQTRQLIQVMGDTLCVLVSRSAPQWILAGLGVGMNFGAGGISGIDEELVAWNWKTGRVLARHAIVEAGWFASFALLSPTTFLLTTTHNVSPVLPTETRSVASVFPPVIQVYSLLSDPKSHINPVQPLGPDYLDDTSHRPVLVAQLELPAFVQGASVGGFDVRPDPPFPPSKPDPGSGIKLQKPFTQDPKKGVLVFELQVTEATPAGFQGDDVDGTSFELFILREMLVELGEKGEERWRRSWTERDFGFWNVLETLEWDVWASRARLQEVTMTRRNWVCSCSGYRFVSLLHSQLERRREVSRLNDQPPRKSDISILDFSPFTVRRLLSEASSSAILSDSSSDPSSNVDPTDKTVDKKNQSIPGSLEEKKVEVKIRVVDKPTILVHRQIWKEDVKSGLPFVEIIRKEGMAANGIMIDDQRVIVVSTHGTRSEQWTEMQMQQELNILCM</sequence>
<reference evidence="3 4" key="1">
    <citation type="submission" date="2016-06" db="EMBL/GenBank/DDBJ databases">
        <title>Evolution of pathogenesis and genome organization in the Tremellales.</title>
        <authorList>
            <person name="Cuomo C."/>
            <person name="Litvintseva A."/>
            <person name="Heitman J."/>
            <person name="Chen Y."/>
            <person name="Sun S."/>
            <person name="Springer D."/>
            <person name="Dromer F."/>
            <person name="Young S."/>
            <person name="Zeng Q."/>
            <person name="Chapman S."/>
            <person name="Gujja S."/>
            <person name="Saif S."/>
            <person name="Birren B."/>
        </authorList>
    </citation>
    <scope>NUCLEOTIDE SEQUENCE [LARGE SCALE GENOMIC DNA]</scope>
    <source>
        <strain evidence="3 4">ATCC 28783</strain>
    </source>
</reference>
<accession>A0A4Q1BQA3</accession>
<evidence type="ECO:0000313" key="3">
    <source>
        <dbReference type="EMBL" id="RXK40108.1"/>
    </source>
</evidence>
<feature type="region of interest" description="Disordered" evidence="1">
    <location>
        <begin position="670"/>
        <end position="697"/>
    </location>
</feature>
<gene>
    <name evidence="3" type="ORF">M231_02565</name>
</gene>
<feature type="region of interest" description="Disordered" evidence="1">
    <location>
        <begin position="99"/>
        <end position="125"/>
    </location>
</feature>
<dbReference type="Pfam" id="PF00646">
    <property type="entry name" value="F-box"/>
    <property type="match status" value="1"/>
</dbReference>
<keyword evidence="4" id="KW-1185">Reference proteome</keyword>